<comment type="pathway">
    <text evidence="2">Lipid metabolism; fatty acid beta-oxidation.</text>
</comment>
<protein>
    <recommendedName>
        <fullName evidence="15">Peroxisomal multifunctional enzyme type 2</fullName>
    </recommendedName>
</protein>
<dbReference type="PRINTS" id="PR00081">
    <property type="entry name" value="GDHRDH"/>
</dbReference>
<feature type="domain" description="MaoC-like" evidence="10">
    <location>
        <begin position="292"/>
        <end position="377"/>
    </location>
</feature>
<evidence type="ECO:0000256" key="4">
    <source>
        <dbReference type="ARBA" id="ARBA00022832"/>
    </source>
</evidence>
<dbReference type="InterPro" id="IPR029069">
    <property type="entry name" value="HotDog_dom_sf"/>
</dbReference>
<comment type="subcellular location">
    <subcellularLocation>
        <location evidence="1">Peroxisome</location>
    </subcellularLocation>
</comment>
<sequence>MDQLRFDGRVAVVTGAGGGLGKAYALLLASRGAKVVVNDLGGARDGVGKSNFADAVVKEIKDKGGIAVADYNNVVEGEKIIKTALDNFGRIDILINNAGILRDRSFTKMSDQVPSICKAGSVPTSHDNCLGLFILLDQARLNYPPIVHLMNHNHYSTRSQQKIDVFFSCSAAKMGLVGLTNTLAIEGAKYNIKDFEERSKLDPDGKSYWSSYNYNSKDLALYALGIGASVLNEGDLKFLYESHENFAGLPTFFILPGMAIERDLPEQEVGSPHPATHLRPRSGRIQRSPQQLSGDLNPLHIDPTVATASGHKKPILHGMATLGFSARHVLANNFKALKARFVKPVLPGQTLVTEMWLEGKRVHFQTKTKETGNIVIAGAYIDFKNIVSSQGTSSSAAAPAPAPSSGALKSDGLFHKIKEEVGKNKELAKSINGVFLYNITENGKTAKSWTLDLKVPEVYEGQPKSGKADTTMTLSDSDMVDLASGTLNPQVAYMKGKLKIAGNLMLAQKLGPLLKSPAKI</sequence>
<dbReference type="GO" id="GO:0006631">
    <property type="term" value="P:fatty acid metabolic process"/>
    <property type="evidence" value="ECO:0007669"/>
    <property type="project" value="UniProtKB-KW"/>
</dbReference>
<dbReference type="Pfam" id="PF22622">
    <property type="entry name" value="MFE-2_hydrat-2_N"/>
    <property type="match status" value="1"/>
</dbReference>
<proteinExistence type="inferred from homology"/>
<evidence type="ECO:0000256" key="9">
    <source>
        <dbReference type="SAM" id="MobiDB-lite"/>
    </source>
</evidence>
<evidence type="ECO:0000256" key="7">
    <source>
        <dbReference type="ARBA" id="ARBA00023140"/>
    </source>
</evidence>
<comment type="similarity">
    <text evidence="3">Belongs to the short-chain dehydrogenases/reductases (SDR) family.</text>
</comment>
<dbReference type="InterPro" id="IPR054357">
    <property type="entry name" value="MFE-2_N"/>
</dbReference>
<dbReference type="PRINTS" id="PR00080">
    <property type="entry name" value="SDRFAMILY"/>
</dbReference>
<name>A0A922M9M0_SPOEX</name>
<feature type="region of interest" description="Disordered" evidence="9">
    <location>
        <begin position="267"/>
        <end position="298"/>
    </location>
</feature>
<dbReference type="SUPFAM" id="SSF51735">
    <property type="entry name" value="NAD(P)-binding Rossmann-fold domains"/>
    <property type="match status" value="1"/>
</dbReference>
<dbReference type="InterPro" id="IPR051687">
    <property type="entry name" value="Peroxisomal_Beta-Oxidation"/>
</dbReference>
<dbReference type="Gene3D" id="3.30.1050.10">
    <property type="entry name" value="SCP2 sterol-binding domain"/>
    <property type="match status" value="1"/>
</dbReference>
<dbReference type="GO" id="GO:0018812">
    <property type="term" value="F:3-hydroxyacyl-CoA dehydratase activity"/>
    <property type="evidence" value="ECO:0007669"/>
    <property type="project" value="UniProtKB-ARBA"/>
</dbReference>
<keyword evidence="5" id="KW-0560">Oxidoreductase</keyword>
<evidence type="ECO:0000259" key="10">
    <source>
        <dbReference type="Pfam" id="PF01575"/>
    </source>
</evidence>
<evidence type="ECO:0000313" key="14">
    <source>
        <dbReference type="Proteomes" id="UP000814243"/>
    </source>
</evidence>
<dbReference type="Gene3D" id="3.10.129.10">
    <property type="entry name" value="Hotdog Thioesterase"/>
    <property type="match status" value="2"/>
</dbReference>
<dbReference type="SUPFAM" id="SSF55718">
    <property type="entry name" value="SCP-like"/>
    <property type="match status" value="1"/>
</dbReference>
<evidence type="ECO:0000256" key="1">
    <source>
        <dbReference type="ARBA" id="ARBA00004275"/>
    </source>
</evidence>
<dbReference type="EMBL" id="JACEFF010000701">
    <property type="protein sequence ID" value="KAH9632606.1"/>
    <property type="molecule type" value="Genomic_DNA"/>
</dbReference>
<evidence type="ECO:0000256" key="2">
    <source>
        <dbReference type="ARBA" id="ARBA00005005"/>
    </source>
</evidence>
<dbReference type="InterPro" id="IPR036291">
    <property type="entry name" value="NAD(P)-bd_dom_sf"/>
</dbReference>
<evidence type="ECO:0000256" key="3">
    <source>
        <dbReference type="ARBA" id="ARBA00006484"/>
    </source>
</evidence>
<evidence type="ECO:0000259" key="11">
    <source>
        <dbReference type="Pfam" id="PF02036"/>
    </source>
</evidence>
<feature type="domain" description="Peroxisomal multifunctional enzyme type 2-like N-terminal" evidence="12">
    <location>
        <begin position="212"/>
        <end position="260"/>
    </location>
</feature>
<feature type="compositionally biased region" description="Polar residues" evidence="9">
    <location>
        <begin position="285"/>
        <end position="294"/>
    </location>
</feature>
<accession>A0A922M9M0</accession>
<dbReference type="PANTHER" id="PTHR45024">
    <property type="entry name" value="DEHYDROGENASES, SHORT CHAIN"/>
    <property type="match status" value="1"/>
</dbReference>
<dbReference type="Proteomes" id="UP000814243">
    <property type="component" value="Unassembled WGS sequence"/>
</dbReference>
<dbReference type="InterPro" id="IPR002539">
    <property type="entry name" value="MaoC-like_dom"/>
</dbReference>
<dbReference type="PANTHER" id="PTHR45024:SF2">
    <property type="entry name" value="SCP2 DOMAIN-CONTAINING PROTEIN"/>
    <property type="match status" value="1"/>
</dbReference>
<keyword evidence="7" id="KW-0576">Peroxisome</keyword>
<keyword evidence="8" id="KW-0456">Lyase</keyword>
<dbReference type="InterPro" id="IPR002347">
    <property type="entry name" value="SDR_fam"/>
</dbReference>
<dbReference type="Pfam" id="PF00106">
    <property type="entry name" value="adh_short"/>
    <property type="match status" value="1"/>
</dbReference>
<evidence type="ECO:0000256" key="5">
    <source>
        <dbReference type="ARBA" id="ARBA00023002"/>
    </source>
</evidence>
<dbReference type="Gene3D" id="3.40.50.720">
    <property type="entry name" value="NAD(P)-binding Rossmann-like Domain"/>
    <property type="match status" value="1"/>
</dbReference>
<reference evidence="13" key="1">
    <citation type="journal article" date="2021" name="G3 (Bethesda)">
        <title>Genome and transcriptome analysis of the beet armyworm Spodoptera exigua reveals targets for pest control. .</title>
        <authorList>
            <person name="Simon S."/>
            <person name="Breeschoten T."/>
            <person name="Jansen H.J."/>
            <person name="Dirks R.P."/>
            <person name="Schranz M.E."/>
            <person name="Ros V.I.D."/>
        </authorList>
    </citation>
    <scope>NUCLEOTIDE SEQUENCE</scope>
    <source>
        <strain evidence="13">TB_SE_WUR_2020</strain>
    </source>
</reference>
<dbReference type="GO" id="GO:0016491">
    <property type="term" value="F:oxidoreductase activity"/>
    <property type="evidence" value="ECO:0007669"/>
    <property type="project" value="UniProtKB-KW"/>
</dbReference>
<evidence type="ECO:0008006" key="15">
    <source>
        <dbReference type="Google" id="ProtNLM"/>
    </source>
</evidence>
<evidence type="ECO:0000259" key="12">
    <source>
        <dbReference type="Pfam" id="PF22622"/>
    </source>
</evidence>
<dbReference type="InterPro" id="IPR003033">
    <property type="entry name" value="SCP2_sterol-bd_dom"/>
</dbReference>
<dbReference type="CDD" id="cd03448">
    <property type="entry name" value="HDE_HSD"/>
    <property type="match status" value="1"/>
</dbReference>
<dbReference type="Pfam" id="PF01575">
    <property type="entry name" value="MaoC_dehydratas"/>
    <property type="match status" value="1"/>
</dbReference>
<evidence type="ECO:0000256" key="6">
    <source>
        <dbReference type="ARBA" id="ARBA00023098"/>
    </source>
</evidence>
<evidence type="ECO:0000313" key="13">
    <source>
        <dbReference type="EMBL" id="KAH9632606.1"/>
    </source>
</evidence>
<feature type="domain" description="SCP2" evidence="11">
    <location>
        <begin position="415"/>
        <end position="515"/>
    </location>
</feature>
<keyword evidence="6" id="KW-0443">Lipid metabolism</keyword>
<dbReference type="AlphaFoldDB" id="A0A922M9M0"/>
<organism evidence="13 14">
    <name type="scientific">Spodoptera exigua</name>
    <name type="common">Beet armyworm</name>
    <name type="synonym">Noctua fulgens</name>
    <dbReference type="NCBI Taxonomy" id="7107"/>
    <lineage>
        <taxon>Eukaryota</taxon>
        <taxon>Metazoa</taxon>
        <taxon>Ecdysozoa</taxon>
        <taxon>Arthropoda</taxon>
        <taxon>Hexapoda</taxon>
        <taxon>Insecta</taxon>
        <taxon>Pterygota</taxon>
        <taxon>Neoptera</taxon>
        <taxon>Endopterygota</taxon>
        <taxon>Lepidoptera</taxon>
        <taxon>Glossata</taxon>
        <taxon>Ditrysia</taxon>
        <taxon>Noctuoidea</taxon>
        <taxon>Noctuidae</taxon>
        <taxon>Amphipyrinae</taxon>
        <taxon>Spodoptera</taxon>
    </lineage>
</organism>
<evidence type="ECO:0000256" key="8">
    <source>
        <dbReference type="ARBA" id="ARBA00023239"/>
    </source>
</evidence>
<dbReference type="Pfam" id="PF02036">
    <property type="entry name" value="SCP2"/>
    <property type="match status" value="1"/>
</dbReference>
<dbReference type="InterPro" id="IPR036527">
    <property type="entry name" value="SCP2_sterol-bd_dom_sf"/>
</dbReference>
<keyword evidence="4" id="KW-0276">Fatty acid metabolism</keyword>
<comment type="caution">
    <text evidence="13">The sequence shown here is derived from an EMBL/GenBank/DDBJ whole genome shotgun (WGS) entry which is preliminary data.</text>
</comment>
<dbReference type="GO" id="GO:0005777">
    <property type="term" value="C:peroxisome"/>
    <property type="evidence" value="ECO:0007669"/>
    <property type="project" value="UniProtKB-SubCell"/>
</dbReference>
<gene>
    <name evidence="13" type="ORF">HF086_001849</name>
</gene>
<dbReference type="SUPFAM" id="SSF54637">
    <property type="entry name" value="Thioesterase/thiol ester dehydrase-isomerase"/>
    <property type="match status" value="2"/>
</dbReference>